<dbReference type="EC" id="3.6.1.-" evidence="3"/>
<dbReference type="GO" id="GO:0005525">
    <property type="term" value="F:GTP binding"/>
    <property type="evidence" value="ECO:0007669"/>
    <property type="project" value="UniProtKB-UniRule"/>
</dbReference>
<organism evidence="6 7">
    <name type="scientific">Entomoplasma ellychniae</name>
    <dbReference type="NCBI Taxonomy" id="2114"/>
    <lineage>
        <taxon>Bacteria</taxon>
        <taxon>Bacillati</taxon>
        <taxon>Mycoplasmatota</taxon>
        <taxon>Mollicutes</taxon>
        <taxon>Entomoplasmatales</taxon>
        <taxon>Entomoplasmataceae</taxon>
        <taxon>Entomoplasma</taxon>
    </lineage>
</organism>
<comment type="cofactor">
    <cofactor evidence="3">
        <name>Zn(2+)</name>
        <dbReference type="ChEBI" id="CHEBI:29105"/>
    </cofactor>
    <text evidence="3">Binds 1 zinc ion per subunit.</text>
</comment>
<dbReference type="PANTHER" id="PTHR32120">
    <property type="entry name" value="SMALL RIBOSOMAL SUBUNIT BIOGENESIS GTPASE RSGA"/>
    <property type="match status" value="1"/>
</dbReference>
<dbReference type="Gene3D" id="3.40.50.300">
    <property type="entry name" value="P-loop containing nucleotide triphosphate hydrolases"/>
    <property type="match status" value="1"/>
</dbReference>
<dbReference type="InterPro" id="IPR030378">
    <property type="entry name" value="G_CP_dom"/>
</dbReference>
<dbReference type="Proteomes" id="UP000239010">
    <property type="component" value="Unassembled WGS sequence"/>
</dbReference>
<dbReference type="Gene3D" id="2.40.50.140">
    <property type="entry name" value="Nucleic acid-binding proteins"/>
    <property type="match status" value="1"/>
</dbReference>
<evidence type="ECO:0000256" key="1">
    <source>
        <dbReference type="ARBA" id="ARBA00022741"/>
    </source>
</evidence>
<dbReference type="Gene3D" id="1.10.40.50">
    <property type="entry name" value="Probable gtpase engc, domain 3"/>
    <property type="match status" value="1"/>
</dbReference>
<feature type="binding site" evidence="3">
    <location>
        <position position="259"/>
    </location>
    <ligand>
        <name>Zn(2+)</name>
        <dbReference type="ChEBI" id="CHEBI:29105"/>
    </ligand>
</feature>
<dbReference type="GO" id="GO:0003924">
    <property type="term" value="F:GTPase activity"/>
    <property type="evidence" value="ECO:0007669"/>
    <property type="project" value="UniProtKB-UniRule"/>
</dbReference>
<dbReference type="EMBL" id="PHND01000001">
    <property type="protein sequence ID" value="PPE05016.1"/>
    <property type="molecule type" value="Genomic_DNA"/>
</dbReference>
<proteinExistence type="inferred from homology"/>
<dbReference type="RefSeq" id="WP_104206092.1">
    <property type="nucleotide sequence ID" value="NZ_PHND01000001.1"/>
</dbReference>
<feature type="binding site" evidence="3">
    <location>
        <position position="252"/>
    </location>
    <ligand>
        <name>Zn(2+)</name>
        <dbReference type="ChEBI" id="CHEBI:29105"/>
    </ligand>
</feature>
<dbReference type="SUPFAM" id="SSF50249">
    <property type="entry name" value="Nucleic acid-binding proteins"/>
    <property type="match status" value="1"/>
</dbReference>
<name>A0A8E2QWL4_9MOLU</name>
<dbReference type="PANTHER" id="PTHR32120:SF11">
    <property type="entry name" value="SMALL RIBOSOMAL SUBUNIT BIOGENESIS GTPASE RSGA 1, MITOCHONDRIAL-RELATED"/>
    <property type="match status" value="1"/>
</dbReference>
<dbReference type="NCBIfam" id="TIGR00157">
    <property type="entry name" value="ribosome small subunit-dependent GTPase A"/>
    <property type="match status" value="1"/>
</dbReference>
<feature type="domain" description="EngC GTPase" evidence="4">
    <location>
        <begin position="71"/>
        <end position="226"/>
    </location>
</feature>
<evidence type="ECO:0000259" key="5">
    <source>
        <dbReference type="PROSITE" id="PS51721"/>
    </source>
</evidence>
<comment type="similarity">
    <text evidence="3">Belongs to the TRAFAC class YlqF/YawG GTPase family. RsgA subfamily.</text>
</comment>
<feature type="domain" description="CP-type G" evidence="5">
    <location>
        <begin position="62"/>
        <end position="228"/>
    </location>
</feature>
<protein>
    <recommendedName>
        <fullName evidence="3">Small ribosomal subunit biogenesis GTPase RsgA</fullName>
        <ecNumber evidence="3">3.6.1.-</ecNumber>
    </recommendedName>
</protein>
<keyword evidence="3" id="KW-0963">Cytoplasm</keyword>
<feature type="binding site" evidence="3">
    <location>
        <position position="257"/>
    </location>
    <ligand>
        <name>Zn(2+)</name>
        <dbReference type="ChEBI" id="CHEBI:29105"/>
    </ligand>
</feature>
<keyword evidence="2 3" id="KW-0342">GTP-binding</keyword>
<dbReference type="InterPro" id="IPR010914">
    <property type="entry name" value="RsgA_GTPase_dom"/>
</dbReference>
<feature type="binding site" evidence="3">
    <location>
        <begin position="170"/>
        <end position="178"/>
    </location>
    <ligand>
        <name>GTP</name>
        <dbReference type="ChEBI" id="CHEBI:37565"/>
    </ligand>
</feature>
<keyword evidence="3" id="KW-0694">RNA-binding</keyword>
<comment type="function">
    <text evidence="3">One of several proteins that assist in the late maturation steps of the functional core of the 30S ribosomal subunit. Helps release RbfA from mature subunits. May play a role in the assembly of ribosomal proteins into the subunit. Circularly permuted GTPase that catalyzes slow GTP hydrolysis, GTPase activity is stimulated by the 30S ribosomal subunit.</text>
</comment>
<keyword evidence="3" id="KW-0690">Ribosome biogenesis</keyword>
<evidence type="ECO:0000259" key="4">
    <source>
        <dbReference type="PROSITE" id="PS50936"/>
    </source>
</evidence>
<dbReference type="Pfam" id="PF03193">
    <property type="entry name" value="RsgA_GTPase"/>
    <property type="match status" value="1"/>
</dbReference>
<dbReference type="InterPro" id="IPR012340">
    <property type="entry name" value="NA-bd_OB-fold"/>
</dbReference>
<keyword evidence="3" id="KW-0699">rRNA-binding</keyword>
<keyword evidence="7" id="KW-1185">Reference proteome</keyword>
<dbReference type="InterPro" id="IPR027417">
    <property type="entry name" value="P-loop_NTPase"/>
</dbReference>
<dbReference type="PROSITE" id="PS51721">
    <property type="entry name" value="G_CP"/>
    <property type="match status" value="1"/>
</dbReference>
<dbReference type="GO" id="GO:0046872">
    <property type="term" value="F:metal ion binding"/>
    <property type="evidence" value="ECO:0007669"/>
    <property type="project" value="UniProtKB-KW"/>
</dbReference>
<comment type="subunit">
    <text evidence="3">Monomer. Associates with 30S ribosomal subunit, binds 16S rRNA.</text>
</comment>
<dbReference type="SUPFAM" id="SSF52540">
    <property type="entry name" value="P-loop containing nucleoside triphosphate hydrolases"/>
    <property type="match status" value="1"/>
</dbReference>
<comment type="caution">
    <text evidence="6">The sequence shown here is derived from an EMBL/GenBank/DDBJ whole genome shotgun (WGS) entry which is preliminary data.</text>
</comment>
<dbReference type="GO" id="GO:0005737">
    <property type="term" value="C:cytoplasm"/>
    <property type="evidence" value="ECO:0007669"/>
    <property type="project" value="UniProtKB-SubCell"/>
</dbReference>
<evidence type="ECO:0000256" key="2">
    <source>
        <dbReference type="ARBA" id="ARBA00023134"/>
    </source>
</evidence>
<reference evidence="6 7" key="1">
    <citation type="submission" date="2017-11" db="EMBL/GenBank/DDBJ databases">
        <title>Genome sequence of Entomoplasma ellychniae ELCN-1 (ATCC 43707).</title>
        <authorList>
            <person name="Lo W.-S."/>
            <person name="Gasparich G.E."/>
            <person name="Kuo C.-H."/>
        </authorList>
    </citation>
    <scope>NUCLEOTIDE SEQUENCE [LARGE SCALE GENOMIC DNA]</scope>
    <source>
        <strain evidence="6 7">ELCN-1</strain>
    </source>
</reference>
<keyword evidence="1 3" id="KW-0547">Nucleotide-binding</keyword>
<dbReference type="GO" id="GO:0019843">
    <property type="term" value="F:rRNA binding"/>
    <property type="evidence" value="ECO:0007669"/>
    <property type="project" value="UniProtKB-KW"/>
</dbReference>
<comment type="subcellular location">
    <subcellularLocation>
        <location evidence="3">Cytoplasm</location>
    </subcellularLocation>
</comment>
<evidence type="ECO:0000313" key="7">
    <source>
        <dbReference type="Proteomes" id="UP000239010"/>
    </source>
</evidence>
<keyword evidence="3" id="KW-0862">Zinc</keyword>
<keyword evidence="3" id="KW-0479">Metal-binding</keyword>
<dbReference type="HAMAP" id="MF_01820">
    <property type="entry name" value="GTPase_RsgA"/>
    <property type="match status" value="1"/>
</dbReference>
<feature type="binding site" evidence="3">
    <location>
        <begin position="111"/>
        <end position="114"/>
    </location>
    <ligand>
        <name>GTP</name>
        <dbReference type="ChEBI" id="CHEBI:37565"/>
    </ligand>
</feature>
<evidence type="ECO:0000256" key="3">
    <source>
        <dbReference type="HAMAP-Rule" id="MF_01820"/>
    </source>
</evidence>
<dbReference type="GO" id="GO:0042274">
    <property type="term" value="P:ribosomal small subunit biogenesis"/>
    <property type="evidence" value="ECO:0007669"/>
    <property type="project" value="UniProtKB-UniRule"/>
</dbReference>
<dbReference type="AlphaFoldDB" id="A0A8E2QWL4"/>
<feature type="binding site" evidence="3">
    <location>
        <position position="265"/>
    </location>
    <ligand>
        <name>Zn(2+)</name>
        <dbReference type="ChEBI" id="CHEBI:29105"/>
    </ligand>
</feature>
<evidence type="ECO:0000313" key="6">
    <source>
        <dbReference type="EMBL" id="PPE05016.1"/>
    </source>
</evidence>
<gene>
    <name evidence="6" type="primary">engC</name>
    <name evidence="3" type="synonym">rsgA</name>
    <name evidence="6" type="ORF">EELLY_v1c07040</name>
</gene>
<accession>A0A8E2QWL4</accession>
<dbReference type="PROSITE" id="PS50936">
    <property type="entry name" value="ENGC_GTPASE"/>
    <property type="match status" value="1"/>
</dbReference>
<dbReference type="InterPro" id="IPR004881">
    <property type="entry name" value="Ribosome_biogen_GTPase_RsgA"/>
</dbReference>
<dbReference type="CDD" id="cd01854">
    <property type="entry name" value="YjeQ_EngC"/>
    <property type="match status" value="1"/>
</dbReference>
<keyword evidence="3" id="KW-0378">Hydrolase</keyword>
<sequence>MKAKIIQINSNSSSVLTELNQIYTASIKGNIKKKLSPIVGDNVILEFLKNNEVQIIDIKERINLLYRPKIANVDQAIIVTSLYEPLFSSFILNKYIMLSQAKKIKPILLFTKFDLLKVKKEYKEVMNKIKNYIDLDFHVIILDNKNEQNYKLELGQLKSLLVNKVSFFTGQTGAGKSTTLNHFLPNEVIRTNEISIKLNRGKHTTTSVKIYSLDDNLLIADTPGFSSFELQDIKIEDILKTFSPFLLYKSDCKFLDCTHIHEKKCGVKSAVNKGNMPLFMYDDYKKVYEELLSRKVKY</sequence>